<dbReference type="GO" id="GO:0016199">
    <property type="term" value="P:axon midline choice point recognition"/>
    <property type="evidence" value="ECO:0007669"/>
    <property type="project" value="UniProtKB-ARBA"/>
</dbReference>
<dbReference type="KEGG" id="btab:109041995"/>
<keyword evidence="7" id="KW-0539">Nucleus</keyword>
<dbReference type="GO" id="GO:0048813">
    <property type="term" value="P:dendrite morphogenesis"/>
    <property type="evidence" value="ECO:0007669"/>
    <property type="project" value="UniProtKB-ARBA"/>
</dbReference>
<dbReference type="GO" id="GO:0035167">
    <property type="term" value="P:larval lymph gland hemopoiesis"/>
    <property type="evidence" value="ECO:0007669"/>
    <property type="project" value="UniProtKB-ARBA"/>
</dbReference>
<dbReference type="GO" id="GO:0007464">
    <property type="term" value="P:R3/R4 cell fate commitment"/>
    <property type="evidence" value="ECO:0007669"/>
    <property type="project" value="UniProtKB-ARBA"/>
</dbReference>
<sequence length="557" mass="63039">MMELLLKSWSVDQNIIDKFIEADIDLELLKGLEDKDYLSFFPTVGSKIRFRCKLEEWKNKNAAQEAASSKESDESVSHENDEVVSNSEPTMAINSQVQRPSNVAGMRYKPPSHDAIRNDSILETIAQNLSADSENTSLKESLSNVDDLKQLLRDSILGCGILSYYESNQCLTKFYEKEVSKIVITHELQCDSRSKITSAKLLILRDLLVQVFPSIEAEKWYSPFKVGPSGERHYAAGKLQEQYLYIRKILLGSGLTVSLKRQKGNQPSQYSGAGEGSSGYNMFDFLPYDDDSRPEMSFVETVTSPGFPNSDSLSSHEVGGLGSQASTPDINSNSPEIFFRCAEYDSNLRKRFFSMFSTGRMTDITIACEGKRIKCHQLMLCACSHYFDELLFENPSQHPLVFLKDVKFWELRTIIDFIYTGELKISIERLPMLLAAAECLQIKDLIENLRMPDNQSSSRTKYSDSSNSDLNYSARIRSNYHQNEGRSRKSHRQSGVDVDVSNSCHTSNIHDRQNLKAPSARISDAPSLKRIKVERPDHHTDYEMQGSGNQGYESWPS</sequence>
<reference evidence="11" key="1">
    <citation type="submission" date="2021-12" db="EMBL/GenBank/DDBJ databases">
        <authorList>
            <person name="King R."/>
        </authorList>
    </citation>
    <scope>NUCLEOTIDE SEQUENCE</scope>
</reference>
<accession>A0A9P0F818</accession>
<evidence type="ECO:0000256" key="5">
    <source>
        <dbReference type="ARBA" id="ARBA00023015"/>
    </source>
</evidence>
<dbReference type="InterPro" id="IPR000210">
    <property type="entry name" value="BTB/POZ_dom"/>
</dbReference>
<dbReference type="SUPFAM" id="SSF54695">
    <property type="entry name" value="POZ domain"/>
    <property type="match status" value="1"/>
</dbReference>
<protein>
    <recommendedName>
        <fullName evidence="10">BTB domain-containing protein</fullName>
    </recommendedName>
</protein>
<evidence type="ECO:0000313" key="12">
    <source>
        <dbReference type="Proteomes" id="UP001152759"/>
    </source>
</evidence>
<dbReference type="GO" id="GO:0006357">
    <property type="term" value="P:regulation of transcription by RNA polymerase II"/>
    <property type="evidence" value="ECO:0007669"/>
    <property type="project" value="TreeGrafter"/>
</dbReference>
<organism evidence="11 12">
    <name type="scientific">Bemisia tabaci</name>
    <name type="common">Sweetpotato whitefly</name>
    <name type="synonym">Aleurodes tabaci</name>
    <dbReference type="NCBI Taxonomy" id="7038"/>
    <lineage>
        <taxon>Eukaryota</taxon>
        <taxon>Metazoa</taxon>
        <taxon>Ecdysozoa</taxon>
        <taxon>Arthropoda</taxon>
        <taxon>Hexapoda</taxon>
        <taxon>Insecta</taxon>
        <taxon>Pterygota</taxon>
        <taxon>Neoptera</taxon>
        <taxon>Paraneoptera</taxon>
        <taxon>Hemiptera</taxon>
        <taxon>Sternorrhyncha</taxon>
        <taxon>Aleyrodoidea</taxon>
        <taxon>Aleyrodidae</taxon>
        <taxon>Aleyrodinae</taxon>
        <taxon>Bemisia</taxon>
    </lineage>
</organism>
<name>A0A9P0F818_BEMTA</name>
<gene>
    <name evidence="11" type="ORF">BEMITA_LOCUS10390</name>
</gene>
<dbReference type="Proteomes" id="UP001152759">
    <property type="component" value="Chromosome 6"/>
</dbReference>
<dbReference type="CDD" id="cd18315">
    <property type="entry name" value="BTB_POZ_BAB-like"/>
    <property type="match status" value="1"/>
</dbReference>
<feature type="compositionally biased region" description="Basic and acidic residues" evidence="9">
    <location>
        <begin position="68"/>
        <end position="81"/>
    </location>
</feature>
<feature type="region of interest" description="Disordered" evidence="9">
    <location>
        <begin position="64"/>
        <end position="104"/>
    </location>
</feature>
<evidence type="ECO:0000256" key="9">
    <source>
        <dbReference type="SAM" id="MobiDB-lite"/>
    </source>
</evidence>
<feature type="compositionally biased region" description="Polar residues" evidence="9">
    <location>
        <begin position="83"/>
        <end position="101"/>
    </location>
</feature>
<dbReference type="GO" id="GO:0007526">
    <property type="term" value="P:larval somatic muscle development"/>
    <property type="evidence" value="ECO:0007669"/>
    <property type="project" value="UniProtKB-ARBA"/>
</dbReference>
<evidence type="ECO:0000259" key="10">
    <source>
        <dbReference type="PROSITE" id="PS50097"/>
    </source>
</evidence>
<dbReference type="GO" id="GO:0005634">
    <property type="term" value="C:nucleus"/>
    <property type="evidence" value="ECO:0007669"/>
    <property type="project" value="UniProtKB-SubCell"/>
</dbReference>
<dbReference type="GO" id="GO:0008406">
    <property type="term" value="P:gonad development"/>
    <property type="evidence" value="ECO:0007669"/>
    <property type="project" value="UniProtKB-ARBA"/>
</dbReference>
<dbReference type="InterPro" id="IPR051095">
    <property type="entry name" value="Dros_DevTransReg"/>
</dbReference>
<feature type="compositionally biased region" description="Polar residues" evidence="9">
    <location>
        <begin position="546"/>
        <end position="557"/>
    </location>
</feature>
<dbReference type="EMBL" id="OU963867">
    <property type="protein sequence ID" value="CAH0391806.1"/>
    <property type="molecule type" value="Genomic_DNA"/>
</dbReference>
<dbReference type="Gene3D" id="3.30.710.10">
    <property type="entry name" value="Potassium Channel Kv1.1, Chain A"/>
    <property type="match status" value="1"/>
</dbReference>
<comment type="subcellular location">
    <subcellularLocation>
        <location evidence="1">Nucleus</location>
    </subcellularLocation>
</comment>
<evidence type="ECO:0000256" key="6">
    <source>
        <dbReference type="ARBA" id="ARBA00023163"/>
    </source>
</evidence>
<evidence type="ECO:0000256" key="1">
    <source>
        <dbReference type="ARBA" id="ARBA00004123"/>
    </source>
</evidence>
<keyword evidence="4" id="KW-0524">Neurogenesis</keyword>
<keyword evidence="12" id="KW-1185">Reference proteome</keyword>
<dbReference type="PANTHER" id="PTHR23110">
    <property type="entry name" value="BTB DOMAIN TRANSCRIPTION FACTOR"/>
    <property type="match status" value="1"/>
</dbReference>
<feature type="region of interest" description="Disordered" evidence="9">
    <location>
        <begin position="479"/>
        <end position="557"/>
    </location>
</feature>
<proteinExistence type="predicted"/>
<keyword evidence="2" id="KW-0217">Developmental protein</keyword>
<keyword evidence="5" id="KW-0805">Transcription regulation</keyword>
<dbReference type="Pfam" id="PF00651">
    <property type="entry name" value="BTB"/>
    <property type="match status" value="1"/>
</dbReference>
<dbReference type="InterPro" id="IPR011333">
    <property type="entry name" value="SKP1/BTB/POZ_sf"/>
</dbReference>
<comment type="function">
    <text evidence="8">Putative transcription factor required for axon growth and guidance in the central and peripheral nervous systems. Repels CNS axons away from the midline by promoting the expression of the midline repellent sli and its receptor robo.</text>
</comment>
<evidence type="ECO:0000256" key="4">
    <source>
        <dbReference type="ARBA" id="ARBA00022902"/>
    </source>
</evidence>
<keyword evidence="3" id="KW-0221">Differentiation</keyword>
<evidence type="ECO:0000313" key="11">
    <source>
        <dbReference type="EMBL" id="CAH0391806.1"/>
    </source>
</evidence>
<dbReference type="GO" id="GO:0045467">
    <property type="term" value="P:R7 cell development"/>
    <property type="evidence" value="ECO:0007669"/>
    <property type="project" value="UniProtKB-ARBA"/>
</dbReference>
<evidence type="ECO:0000256" key="8">
    <source>
        <dbReference type="ARBA" id="ARBA00037382"/>
    </source>
</evidence>
<keyword evidence="6" id="KW-0804">Transcription</keyword>
<evidence type="ECO:0000256" key="3">
    <source>
        <dbReference type="ARBA" id="ARBA00022782"/>
    </source>
</evidence>
<feature type="compositionally biased region" description="Polar residues" evidence="9">
    <location>
        <begin position="304"/>
        <end position="315"/>
    </location>
</feature>
<dbReference type="AlphaFoldDB" id="A0A9P0F818"/>
<evidence type="ECO:0000256" key="2">
    <source>
        <dbReference type="ARBA" id="ARBA00022473"/>
    </source>
</evidence>
<feature type="domain" description="BTB" evidence="10">
    <location>
        <begin position="362"/>
        <end position="427"/>
    </location>
</feature>
<dbReference type="PROSITE" id="PS50097">
    <property type="entry name" value="BTB"/>
    <property type="match status" value="1"/>
</dbReference>
<dbReference type="GO" id="GO:0045476">
    <property type="term" value="P:nurse cell apoptotic process"/>
    <property type="evidence" value="ECO:0007669"/>
    <property type="project" value="UniProtKB-ARBA"/>
</dbReference>
<dbReference type="PANTHER" id="PTHR23110:SF111">
    <property type="entry name" value="LONGITUDINALS LACKING PROTEIN, ISOFORMS F_I_K_T"/>
    <property type="match status" value="1"/>
</dbReference>
<feature type="region of interest" description="Disordered" evidence="9">
    <location>
        <begin position="304"/>
        <end position="329"/>
    </location>
</feature>
<evidence type="ECO:0000256" key="7">
    <source>
        <dbReference type="ARBA" id="ARBA00023242"/>
    </source>
</evidence>
<dbReference type="SMART" id="SM00225">
    <property type="entry name" value="BTB"/>
    <property type="match status" value="1"/>
</dbReference>
<feature type="compositionally biased region" description="Basic and acidic residues" evidence="9">
    <location>
        <begin position="531"/>
        <end position="542"/>
    </location>
</feature>